<evidence type="ECO:0000313" key="8">
    <source>
        <dbReference type="Proteomes" id="UP001596501"/>
    </source>
</evidence>
<dbReference type="CDD" id="cd00568">
    <property type="entry name" value="TPP_enzymes"/>
    <property type="match status" value="1"/>
</dbReference>
<organism evidence="7 8">
    <name type="scientific">Hydrogenophaga atypica</name>
    <dbReference type="NCBI Taxonomy" id="249409"/>
    <lineage>
        <taxon>Bacteria</taxon>
        <taxon>Pseudomonadati</taxon>
        <taxon>Pseudomonadota</taxon>
        <taxon>Betaproteobacteria</taxon>
        <taxon>Burkholderiales</taxon>
        <taxon>Comamonadaceae</taxon>
        <taxon>Hydrogenophaga</taxon>
    </lineage>
</organism>
<dbReference type="SUPFAM" id="SSF52467">
    <property type="entry name" value="DHS-like NAD/FAD-binding domain"/>
    <property type="match status" value="1"/>
</dbReference>
<evidence type="ECO:0000259" key="6">
    <source>
        <dbReference type="Pfam" id="PF02776"/>
    </source>
</evidence>
<accession>A0ABW2QNP9</accession>
<dbReference type="InterPro" id="IPR029061">
    <property type="entry name" value="THDP-binding"/>
</dbReference>
<feature type="domain" description="Thiamine pyrophosphate enzyme central" evidence="4">
    <location>
        <begin position="206"/>
        <end position="333"/>
    </location>
</feature>
<dbReference type="Pfam" id="PF00205">
    <property type="entry name" value="TPP_enzyme_M"/>
    <property type="match status" value="1"/>
</dbReference>
<name>A0ABW2QNP9_9BURK</name>
<evidence type="ECO:0000259" key="5">
    <source>
        <dbReference type="Pfam" id="PF02775"/>
    </source>
</evidence>
<keyword evidence="8" id="KW-1185">Reference proteome</keyword>
<dbReference type="InterPro" id="IPR012000">
    <property type="entry name" value="Thiamin_PyroP_enz_cen_dom"/>
</dbReference>
<dbReference type="CDD" id="cd07035">
    <property type="entry name" value="TPP_PYR_POX_like"/>
    <property type="match status" value="1"/>
</dbReference>
<proteinExistence type="inferred from homology"/>
<dbReference type="InterPro" id="IPR029035">
    <property type="entry name" value="DHS-like_NAD/FAD-binding_dom"/>
</dbReference>
<dbReference type="PANTHER" id="PTHR18968">
    <property type="entry name" value="THIAMINE PYROPHOSPHATE ENZYMES"/>
    <property type="match status" value="1"/>
</dbReference>
<comment type="caution">
    <text evidence="7">The sequence shown here is derived from an EMBL/GenBank/DDBJ whole genome shotgun (WGS) entry which is preliminary data.</text>
</comment>
<dbReference type="Gene3D" id="3.40.50.970">
    <property type="match status" value="2"/>
</dbReference>
<comment type="similarity">
    <text evidence="1 3">Belongs to the TPP enzyme family.</text>
</comment>
<dbReference type="NCBIfam" id="NF005470">
    <property type="entry name" value="PRK07064.1"/>
    <property type="match status" value="1"/>
</dbReference>
<protein>
    <submittedName>
        <fullName evidence="7">Thiamine pyrophosphate-binding protein</fullName>
    </submittedName>
</protein>
<feature type="domain" description="Thiamine pyrophosphate enzyme N-terminal TPP-binding" evidence="6">
    <location>
        <begin position="15"/>
        <end position="126"/>
    </location>
</feature>
<dbReference type="Gene3D" id="3.40.50.1220">
    <property type="entry name" value="TPP-binding domain"/>
    <property type="match status" value="1"/>
</dbReference>
<dbReference type="InterPro" id="IPR011766">
    <property type="entry name" value="TPP_enzyme_TPP-bd"/>
</dbReference>
<dbReference type="InterPro" id="IPR012001">
    <property type="entry name" value="Thiamin_PyroP_enz_TPP-bd_dom"/>
</dbReference>
<keyword evidence="2 3" id="KW-0786">Thiamine pyrophosphate</keyword>
<dbReference type="PANTHER" id="PTHR18968:SF13">
    <property type="entry name" value="ACETOLACTATE SYNTHASE CATALYTIC SUBUNIT, MITOCHONDRIAL"/>
    <property type="match status" value="1"/>
</dbReference>
<dbReference type="EMBL" id="JBHTCA010000022">
    <property type="protein sequence ID" value="MFC7411019.1"/>
    <property type="molecule type" value="Genomic_DNA"/>
</dbReference>
<feature type="domain" description="Thiamine pyrophosphate enzyme TPP-binding" evidence="5">
    <location>
        <begin position="394"/>
        <end position="540"/>
    </location>
</feature>
<dbReference type="Pfam" id="PF02775">
    <property type="entry name" value="TPP_enzyme_C"/>
    <property type="match status" value="1"/>
</dbReference>
<evidence type="ECO:0000256" key="3">
    <source>
        <dbReference type="RuleBase" id="RU362132"/>
    </source>
</evidence>
<reference evidence="8" key="1">
    <citation type="journal article" date="2019" name="Int. J. Syst. Evol. Microbiol.">
        <title>The Global Catalogue of Microorganisms (GCM) 10K type strain sequencing project: providing services to taxonomists for standard genome sequencing and annotation.</title>
        <authorList>
            <consortium name="The Broad Institute Genomics Platform"/>
            <consortium name="The Broad Institute Genome Sequencing Center for Infectious Disease"/>
            <person name="Wu L."/>
            <person name="Ma J."/>
        </authorList>
    </citation>
    <scope>NUCLEOTIDE SEQUENCE [LARGE SCALE GENOMIC DNA]</scope>
    <source>
        <strain evidence="8">CGMCC 1.12371</strain>
    </source>
</reference>
<dbReference type="RefSeq" id="WP_382226807.1">
    <property type="nucleotide sequence ID" value="NZ_JBHTCA010000022.1"/>
</dbReference>
<evidence type="ECO:0000259" key="4">
    <source>
        <dbReference type="Pfam" id="PF00205"/>
    </source>
</evidence>
<dbReference type="SUPFAM" id="SSF52518">
    <property type="entry name" value="Thiamin diphosphate-binding fold (THDP-binding)"/>
    <property type="match status" value="2"/>
</dbReference>
<dbReference type="Pfam" id="PF02776">
    <property type="entry name" value="TPP_enzyme_N"/>
    <property type="match status" value="1"/>
</dbReference>
<evidence type="ECO:0000256" key="2">
    <source>
        <dbReference type="ARBA" id="ARBA00023052"/>
    </source>
</evidence>
<dbReference type="InterPro" id="IPR045229">
    <property type="entry name" value="TPP_enz"/>
</dbReference>
<evidence type="ECO:0000256" key="1">
    <source>
        <dbReference type="ARBA" id="ARBA00007812"/>
    </source>
</evidence>
<dbReference type="Proteomes" id="UP001596501">
    <property type="component" value="Unassembled WGS sequence"/>
</dbReference>
<evidence type="ECO:0000313" key="7">
    <source>
        <dbReference type="EMBL" id="MFC7411019.1"/>
    </source>
</evidence>
<gene>
    <name evidence="7" type="ORF">ACFQPB_19335</name>
</gene>
<sequence>MSPTTTQTTATTRITVGELAVRFLEQCGVRAAFGVISIHNMPILDAFHVRQKIRFVSARGEAGACNMADSYARVSGTLGVCVTSTGTGCGNAAGAMVEAITAGTPMLHLTGQIESPFLDRDLGYIHEHPAQLAMLKAVGKDAFRIRNPETALATLREAVRLAQTPPCGPVSIEIPIDVQKMMLDLPADISPVAMAPVQPNLAAVDLLAERLAQAKRPLLWLGGGARGATEAVARFVKLGFAVVTSVQGRGIVAEDHPQTLGSYNLQKPAEQFYETVDAMLAVGTRLRSNETLNYKLKLPTRRFRIDANTLVENRGYETELFVHGDATLTLNALADRLEGRMSIDPQLTADVQAARQAAAALVDSTLGAYVKLKNTIGEVAGQNIWWVRDITLSNSMWGNRAPVLNHPRAGVHALGGGIGQGLAMGVGVAVANAEHQLGRKTLSLCGDGGFMLNVGELACAAQEKADVLFIVMNDSRYGVIKNIQDDIYGSRHAYVELHTPNFAQFCASLQVPHFKVSDPSNTADTLREALAIKGPAVLEIDMDAWGPFAVKFAGPPKKKD</sequence>